<reference evidence="2" key="1">
    <citation type="submission" date="2019-12" db="EMBL/GenBank/DDBJ databases">
        <title>Complete genome of Terracaulis silvestris 0127_4.</title>
        <authorList>
            <person name="Vieira S."/>
            <person name="Riedel T."/>
            <person name="Sproer C."/>
            <person name="Pascual J."/>
            <person name="Boedeker C."/>
            <person name="Overmann J."/>
        </authorList>
    </citation>
    <scope>NUCLEOTIDE SEQUENCE [LARGE SCALE GENOMIC DNA]</scope>
    <source>
        <strain evidence="2">0127_4</strain>
    </source>
</reference>
<dbReference type="RefSeq" id="WP_158766528.1">
    <property type="nucleotide sequence ID" value="NZ_CP047045.1"/>
</dbReference>
<proteinExistence type="predicted"/>
<dbReference type="KEGG" id="tsv:DSM104635_02535"/>
<dbReference type="Proteomes" id="UP000431269">
    <property type="component" value="Chromosome"/>
</dbReference>
<name>A0A6I6MSY4_9CAUL</name>
<sequence length="52" mass="5983">MHAPADRTAKRISLEDWLARYDAIDLLPLLSKRQEKLPARMAIPADRIVVRT</sequence>
<evidence type="ECO:0000313" key="2">
    <source>
        <dbReference type="Proteomes" id="UP000431269"/>
    </source>
</evidence>
<dbReference type="EMBL" id="CP047045">
    <property type="protein sequence ID" value="QGZ95684.1"/>
    <property type="molecule type" value="Genomic_DNA"/>
</dbReference>
<evidence type="ECO:0000313" key="1">
    <source>
        <dbReference type="EMBL" id="QGZ95684.1"/>
    </source>
</evidence>
<dbReference type="AlphaFoldDB" id="A0A6I6MSY4"/>
<gene>
    <name evidence="1" type="ORF">DSM104635_02535</name>
</gene>
<accession>A0A6I6MSY4</accession>
<protein>
    <submittedName>
        <fullName evidence="1">Uncharacterized protein</fullName>
    </submittedName>
</protein>
<organism evidence="1 2">
    <name type="scientific">Terricaulis silvestris</name>
    <dbReference type="NCBI Taxonomy" id="2686094"/>
    <lineage>
        <taxon>Bacteria</taxon>
        <taxon>Pseudomonadati</taxon>
        <taxon>Pseudomonadota</taxon>
        <taxon>Alphaproteobacteria</taxon>
        <taxon>Caulobacterales</taxon>
        <taxon>Caulobacteraceae</taxon>
        <taxon>Terricaulis</taxon>
    </lineage>
</organism>
<keyword evidence="2" id="KW-1185">Reference proteome</keyword>